<dbReference type="PANTHER" id="PTHR47691">
    <property type="entry name" value="REGULATOR-RELATED"/>
    <property type="match status" value="1"/>
</dbReference>
<dbReference type="SUPFAM" id="SSF52540">
    <property type="entry name" value="P-loop containing nucleoside triphosphate hydrolases"/>
    <property type="match status" value="1"/>
</dbReference>
<feature type="region of interest" description="Disordered" evidence="1">
    <location>
        <begin position="108"/>
        <end position="131"/>
    </location>
</feature>
<dbReference type="KEGG" id="oni:Osc7112_3523"/>
<dbReference type="PATRIC" id="fig|179408.3.peg.4330"/>
<dbReference type="InterPro" id="IPR027417">
    <property type="entry name" value="P-loop_NTPase"/>
</dbReference>
<dbReference type="STRING" id="179408.Osc7112_3523"/>
<accession>K9VIV4</accession>
<proteinExistence type="predicted"/>
<dbReference type="InterPro" id="IPR058651">
    <property type="entry name" value="HTH_VMAP-M9"/>
</dbReference>
<dbReference type="Pfam" id="PF26355">
    <property type="entry name" value="HTH_VMAP-M9"/>
    <property type="match status" value="1"/>
</dbReference>
<dbReference type="Proteomes" id="UP000010478">
    <property type="component" value="Chromosome"/>
</dbReference>
<evidence type="ECO:0000313" key="4">
    <source>
        <dbReference type="EMBL" id="AFZ07891.1"/>
    </source>
</evidence>
<gene>
    <name evidence="4" type="ORF">Osc7112_3523</name>
</gene>
<reference evidence="4 5" key="1">
    <citation type="submission" date="2012-05" db="EMBL/GenBank/DDBJ databases">
        <title>Finished chromosome of genome of Oscillatoria sp. PCC 7112.</title>
        <authorList>
            <consortium name="US DOE Joint Genome Institute"/>
            <person name="Gugger M."/>
            <person name="Coursin T."/>
            <person name="Rippka R."/>
            <person name="Tandeau De Marsac N."/>
            <person name="Huntemann M."/>
            <person name="Wei C.-L."/>
            <person name="Han J."/>
            <person name="Detter J.C."/>
            <person name="Han C."/>
            <person name="Tapia R."/>
            <person name="Davenport K."/>
            <person name="Daligault H."/>
            <person name="Erkkila T."/>
            <person name="Gu W."/>
            <person name="Munk A.C.C."/>
            <person name="Teshima H."/>
            <person name="Xu Y."/>
            <person name="Chain P."/>
            <person name="Chen A."/>
            <person name="Krypides N."/>
            <person name="Mavromatis K."/>
            <person name="Markowitz V."/>
            <person name="Szeto E."/>
            <person name="Ivanova N."/>
            <person name="Mikhailova N."/>
            <person name="Ovchinnikova G."/>
            <person name="Pagani I."/>
            <person name="Pati A."/>
            <person name="Goodwin L."/>
            <person name="Peters L."/>
            <person name="Pitluck S."/>
            <person name="Woyke T."/>
            <person name="Kerfeld C."/>
        </authorList>
    </citation>
    <scope>NUCLEOTIDE SEQUENCE [LARGE SCALE GENOMIC DNA]</scope>
    <source>
        <strain evidence="4 5">PCC 7112</strain>
    </source>
</reference>
<dbReference type="PRINTS" id="PR00364">
    <property type="entry name" value="DISEASERSIST"/>
</dbReference>
<keyword evidence="5" id="KW-1185">Reference proteome</keyword>
<name>K9VIV4_9CYAN</name>
<dbReference type="PANTHER" id="PTHR47691:SF3">
    <property type="entry name" value="HTH-TYPE TRANSCRIPTIONAL REGULATOR RV0890C-RELATED"/>
    <property type="match status" value="1"/>
</dbReference>
<dbReference type="Gene3D" id="3.40.50.300">
    <property type="entry name" value="P-loop containing nucleotide triphosphate hydrolases"/>
    <property type="match status" value="1"/>
</dbReference>
<evidence type="ECO:0000259" key="2">
    <source>
        <dbReference type="Pfam" id="PF00931"/>
    </source>
</evidence>
<evidence type="ECO:0000256" key="1">
    <source>
        <dbReference type="SAM" id="MobiDB-lite"/>
    </source>
</evidence>
<feature type="domain" description="NB-ARC" evidence="2">
    <location>
        <begin position="155"/>
        <end position="251"/>
    </location>
</feature>
<dbReference type="EMBL" id="CP003614">
    <property type="protein sequence ID" value="AFZ07891.1"/>
    <property type="molecule type" value="Genomic_DNA"/>
</dbReference>
<dbReference type="Pfam" id="PF00931">
    <property type="entry name" value="NB-ARC"/>
    <property type="match status" value="1"/>
</dbReference>
<protein>
    <submittedName>
        <fullName evidence="4">ATPase</fullName>
    </submittedName>
</protein>
<dbReference type="InterPro" id="IPR002182">
    <property type="entry name" value="NB-ARC"/>
</dbReference>
<dbReference type="AlphaFoldDB" id="K9VIV4"/>
<feature type="domain" description="vWA-MoxR associated protein N-terminal HTH" evidence="3">
    <location>
        <begin position="1"/>
        <end position="84"/>
    </location>
</feature>
<dbReference type="HOGENOM" id="CLU_025923_0_0_3"/>
<sequence>MNLKEMLNVADRIVFEKTGQHLDDLQDAVLRGTLQRETYKEIAKDFDCSESRLREIGSELWQILSEGLGEDVNKTNFRSTMERLHNSNILNFAQDVVVKGSFNTCGEGRYPPNIPNSHNDEKSNSKPTKTLHQDLSEMPELGDFFDRPLELQTLTTWIIQQHSRLITLTGISGIGKTTLAVQLVQQIKDKFEYAVWYTLDEFPTIEKFQSNLIQLFSHSEKQDSSSTNQKPLPLIKYLQNHRCLIVLDDVHNLFCSGELAGKYKPESEEYRSLFKQIEKLSHQSCLMLIGWEQPREVTQAKSQNTSIRTLQLKGLDIAAGREILRDCGLEASDNSEALIHRYQGNPLWLKSVANLIQDLGGGVTELLPNDTILLPEDLKDILQQQFDRLSELEKQVIYLLAKESQPIDRAKLLENDIIPASDLLNALQSLSRRCLIEQQANFYTISPVLRQYAIASAV</sequence>
<evidence type="ECO:0000259" key="3">
    <source>
        <dbReference type="Pfam" id="PF26355"/>
    </source>
</evidence>
<organism evidence="4 5">
    <name type="scientific">Phormidium nigroviride PCC 7112</name>
    <dbReference type="NCBI Taxonomy" id="179408"/>
    <lineage>
        <taxon>Bacteria</taxon>
        <taxon>Bacillati</taxon>
        <taxon>Cyanobacteriota</taxon>
        <taxon>Cyanophyceae</taxon>
        <taxon>Oscillatoriophycideae</taxon>
        <taxon>Oscillatoriales</taxon>
        <taxon>Oscillatoriaceae</taxon>
        <taxon>Phormidium</taxon>
    </lineage>
</organism>
<evidence type="ECO:0000313" key="5">
    <source>
        <dbReference type="Proteomes" id="UP000010478"/>
    </source>
</evidence>
<dbReference type="GO" id="GO:0043531">
    <property type="term" value="F:ADP binding"/>
    <property type="evidence" value="ECO:0007669"/>
    <property type="project" value="InterPro"/>
</dbReference>
<dbReference type="RefSeq" id="WP_015177152.1">
    <property type="nucleotide sequence ID" value="NC_019729.1"/>
</dbReference>
<dbReference type="eggNOG" id="COG3903">
    <property type="taxonomic scope" value="Bacteria"/>
</dbReference>